<dbReference type="Proteomes" id="UP000775547">
    <property type="component" value="Unassembled WGS sequence"/>
</dbReference>
<dbReference type="OrthoDB" id="195231at2759"/>
<gene>
    <name evidence="2" type="ORF">DXG03_000611</name>
</gene>
<evidence type="ECO:0000313" key="2">
    <source>
        <dbReference type="EMBL" id="KAG5643603.1"/>
    </source>
</evidence>
<sequence length="116" mass="13338">MFGTLFALFFTHRKQRDEEREKRMQYWREQNAFHQNLLQMRETARASILSLPGNGNSARSTMYSRDGAFSDDVQAPILQNSAPKASGLRHYVDDGSSEFDDGLMMHSSKRADDGRF</sequence>
<protein>
    <submittedName>
        <fullName evidence="2">Uncharacterized protein</fullName>
    </submittedName>
</protein>
<accession>A0A9P7KAP5</accession>
<reference evidence="2" key="2">
    <citation type="submission" date="2021-10" db="EMBL/GenBank/DDBJ databases">
        <title>Phylogenomics reveals ancestral predisposition of the termite-cultivated fungus Termitomyces towards a domesticated lifestyle.</title>
        <authorList>
            <person name="Auxier B."/>
            <person name="Grum-Grzhimaylo A."/>
            <person name="Cardenas M.E."/>
            <person name="Lodge J.D."/>
            <person name="Laessoe T."/>
            <person name="Pedersen O."/>
            <person name="Smith M.E."/>
            <person name="Kuyper T.W."/>
            <person name="Franco-Molano E.A."/>
            <person name="Baroni T.J."/>
            <person name="Aanen D.K."/>
        </authorList>
    </citation>
    <scope>NUCLEOTIDE SEQUENCE</scope>
    <source>
        <strain evidence="2">AP01</strain>
        <tissue evidence="2">Mycelium</tissue>
    </source>
</reference>
<dbReference type="AlphaFoldDB" id="A0A9P7KAP5"/>
<keyword evidence="3" id="KW-1185">Reference proteome</keyword>
<evidence type="ECO:0000256" key="1">
    <source>
        <dbReference type="SAM" id="MobiDB-lite"/>
    </source>
</evidence>
<feature type="region of interest" description="Disordered" evidence="1">
    <location>
        <begin position="80"/>
        <end position="116"/>
    </location>
</feature>
<comment type="caution">
    <text evidence="2">The sequence shown here is derived from an EMBL/GenBank/DDBJ whole genome shotgun (WGS) entry which is preliminary data.</text>
</comment>
<proteinExistence type="predicted"/>
<organism evidence="2 3">
    <name type="scientific">Asterophora parasitica</name>
    <dbReference type="NCBI Taxonomy" id="117018"/>
    <lineage>
        <taxon>Eukaryota</taxon>
        <taxon>Fungi</taxon>
        <taxon>Dikarya</taxon>
        <taxon>Basidiomycota</taxon>
        <taxon>Agaricomycotina</taxon>
        <taxon>Agaricomycetes</taxon>
        <taxon>Agaricomycetidae</taxon>
        <taxon>Agaricales</taxon>
        <taxon>Tricholomatineae</taxon>
        <taxon>Lyophyllaceae</taxon>
        <taxon>Asterophora</taxon>
    </lineage>
</organism>
<name>A0A9P7KAP5_9AGAR</name>
<evidence type="ECO:0000313" key="3">
    <source>
        <dbReference type="Proteomes" id="UP000775547"/>
    </source>
</evidence>
<dbReference type="EMBL" id="JABCKV010000104">
    <property type="protein sequence ID" value="KAG5643603.1"/>
    <property type="molecule type" value="Genomic_DNA"/>
</dbReference>
<reference evidence="2" key="1">
    <citation type="submission" date="2020-07" db="EMBL/GenBank/DDBJ databases">
        <authorList>
            <person name="Nieuwenhuis M."/>
            <person name="Van De Peppel L.J.J."/>
        </authorList>
    </citation>
    <scope>NUCLEOTIDE SEQUENCE</scope>
    <source>
        <strain evidence="2">AP01</strain>
        <tissue evidence="2">Mycelium</tissue>
    </source>
</reference>